<feature type="repeat" description="ANK" evidence="3">
    <location>
        <begin position="622"/>
        <end position="654"/>
    </location>
</feature>
<dbReference type="EMBL" id="CM026421">
    <property type="protein sequence ID" value="KAG0589865.1"/>
    <property type="molecule type" value="Genomic_DNA"/>
</dbReference>
<dbReference type="InterPro" id="IPR036770">
    <property type="entry name" value="Ankyrin_rpt-contain_sf"/>
</dbReference>
<dbReference type="InterPro" id="IPR036047">
    <property type="entry name" value="F-box-like_dom_sf"/>
</dbReference>
<feature type="compositionally biased region" description="Basic residues" evidence="4">
    <location>
        <begin position="693"/>
        <end position="702"/>
    </location>
</feature>
<dbReference type="PANTHER" id="PTHR24198">
    <property type="entry name" value="ANKYRIN REPEAT AND PROTEIN KINASE DOMAIN-CONTAINING PROTEIN"/>
    <property type="match status" value="1"/>
</dbReference>
<dbReference type="Pfam" id="PF12796">
    <property type="entry name" value="Ank_2"/>
    <property type="match status" value="2"/>
</dbReference>
<dbReference type="PROSITE" id="PS50088">
    <property type="entry name" value="ANK_REPEAT"/>
    <property type="match status" value="3"/>
</dbReference>
<feature type="compositionally biased region" description="Polar residues" evidence="4">
    <location>
        <begin position="743"/>
        <end position="762"/>
    </location>
</feature>
<dbReference type="InterPro" id="IPR002110">
    <property type="entry name" value="Ankyrin_rpt"/>
</dbReference>
<name>A0A8T0J2P7_CERPU</name>
<feature type="region of interest" description="Disordered" evidence="4">
    <location>
        <begin position="680"/>
        <end position="762"/>
    </location>
</feature>
<dbReference type="SUPFAM" id="SSF52047">
    <property type="entry name" value="RNI-like"/>
    <property type="match status" value="1"/>
</dbReference>
<evidence type="ECO:0000256" key="3">
    <source>
        <dbReference type="PROSITE-ProRule" id="PRU00023"/>
    </source>
</evidence>
<feature type="repeat" description="ANK" evidence="3">
    <location>
        <begin position="449"/>
        <end position="481"/>
    </location>
</feature>
<evidence type="ECO:0000313" key="6">
    <source>
        <dbReference type="Proteomes" id="UP000822688"/>
    </source>
</evidence>
<dbReference type="PANTHER" id="PTHR24198:SF165">
    <property type="entry name" value="ANKYRIN REPEAT-CONTAINING PROTEIN-RELATED"/>
    <property type="match status" value="1"/>
</dbReference>
<accession>A0A8T0J2P7</accession>
<evidence type="ECO:0000256" key="4">
    <source>
        <dbReference type="SAM" id="MobiDB-lite"/>
    </source>
</evidence>
<gene>
    <name evidence="5" type="ORF">KC19_1G054500</name>
</gene>
<reference evidence="5" key="1">
    <citation type="submission" date="2020-06" db="EMBL/GenBank/DDBJ databases">
        <title>WGS assembly of Ceratodon purpureus strain R40.</title>
        <authorList>
            <person name="Carey S.B."/>
            <person name="Jenkins J."/>
            <person name="Shu S."/>
            <person name="Lovell J.T."/>
            <person name="Sreedasyam A."/>
            <person name="Maumus F."/>
            <person name="Tiley G.P."/>
            <person name="Fernandez-Pozo N."/>
            <person name="Barry K."/>
            <person name="Chen C."/>
            <person name="Wang M."/>
            <person name="Lipzen A."/>
            <person name="Daum C."/>
            <person name="Saski C.A."/>
            <person name="Payton A.C."/>
            <person name="Mcbreen J.C."/>
            <person name="Conrad R.E."/>
            <person name="Kollar L.M."/>
            <person name="Olsson S."/>
            <person name="Huttunen S."/>
            <person name="Landis J.B."/>
            <person name="Wickett N.J."/>
            <person name="Johnson M.G."/>
            <person name="Rensing S.A."/>
            <person name="Grimwood J."/>
            <person name="Schmutz J."/>
            <person name="Mcdaniel S.F."/>
        </authorList>
    </citation>
    <scope>NUCLEOTIDE SEQUENCE</scope>
    <source>
        <strain evidence="5">R40</strain>
    </source>
</reference>
<proteinExistence type="predicted"/>
<comment type="caution">
    <text evidence="5">The sequence shown here is derived from an EMBL/GenBank/DDBJ whole genome shotgun (WGS) entry which is preliminary data.</text>
</comment>
<dbReference type="SUPFAM" id="SSF81383">
    <property type="entry name" value="F-box domain"/>
    <property type="match status" value="1"/>
</dbReference>
<keyword evidence="6" id="KW-1185">Reference proteome</keyword>
<keyword evidence="1" id="KW-0677">Repeat</keyword>
<dbReference type="SMART" id="SM00248">
    <property type="entry name" value="ANK"/>
    <property type="match status" value="5"/>
</dbReference>
<dbReference type="Gene3D" id="1.25.40.20">
    <property type="entry name" value="Ankyrin repeat-containing domain"/>
    <property type="match status" value="2"/>
</dbReference>
<dbReference type="Gene3D" id="3.80.10.10">
    <property type="entry name" value="Ribonuclease Inhibitor"/>
    <property type="match status" value="1"/>
</dbReference>
<dbReference type="SUPFAM" id="SSF48403">
    <property type="entry name" value="Ankyrin repeat"/>
    <property type="match status" value="1"/>
</dbReference>
<evidence type="ECO:0000256" key="1">
    <source>
        <dbReference type="ARBA" id="ARBA00022737"/>
    </source>
</evidence>
<evidence type="ECO:0000256" key="2">
    <source>
        <dbReference type="ARBA" id="ARBA00023043"/>
    </source>
</evidence>
<keyword evidence="2 3" id="KW-0040">ANK repeat</keyword>
<feature type="compositionally biased region" description="Basic and acidic residues" evidence="4">
    <location>
        <begin position="714"/>
        <end position="736"/>
    </location>
</feature>
<sequence>MDEPAESAVGALEPTAGLMMVRDGEEEGTHVTDLPAVVLGSILAHLGDPVDVMSALCTCRLFWSAKCTAPFRLRLQHRQFDETLAAYGEDGELTSGRVTPQTAGSWTRAVLASVRTHMCATRELDLSGCFIVDDDVMVVLTSLRSLERLILDNCQKLTSAVADVLAASVKSGPCSVSLQRCFGLRSSSTGNLLVASAANGSRMRGLLLSHVDSLDIPKSDANMQQIGDDEYEGELARGVRDLAKSFGSMSIGSGLRILALNNCARLAISDFIDVAILCPHLELLFLGGSVQALGPSRVESVSQDMISSASSTIVRLIELLPRLRVLELTFFASAIVQAVREQHNENIQIWDFCEESSVATAAWVLDGLRKVKFGSAGSGKLAALLNFSQNEDRWDSLTEDVAFGLRGAANCSDVRKRTPLHVAAARGDVPLIAGLLAIGAVAVGMKDTSGSTALFVAAESGYAEACELLLQGGADVLASNRAGETPLYIAALKGHSAALGIMLAHCHESGVNWQDADVYGDGWTPLMAAAVADRRHVGEMLLEAAGFESALGCAQTDHPLLDSDSTFFQEADKLNDIDVAAIKPVQSNGASESMSCIETAEDTNAGSTSQHLRRLLNRQNRYGQTALHIAAQKGSVWFIERLLKAGASLDVPNAYGFRAVDVAKRYKQTVTADILREWESSQRKEAPVSGAKKSARKARRNKDKATRAAAPDDEAPKPTLDCREADKIAVDSHNIDHPGLSEATRSSSFVPVQLDTADSVTD</sequence>
<dbReference type="Proteomes" id="UP000822688">
    <property type="component" value="Chromosome 1"/>
</dbReference>
<dbReference type="InterPro" id="IPR032675">
    <property type="entry name" value="LRR_dom_sf"/>
</dbReference>
<dbReference type="PROSITE" id="PS50297">
    <property type="entry name" value="ANK_REP_REGION"/>
    <property type="match status" value="3"/>
</dbReference>
<feature type="repeat" description="ANK" evidence="3">
    <location>
        <begin position="415"/>
        <end position="440"/>
    </location>
</feature>
<dbReference type="AlphaFoldDB" id="A0A8T0J2P7"/>
<organism evidence="5 6">
    <name type="scientific">Ceratodon purpureus</name>
    <name type="common">Fire moss</name>
    <name type="synonym">Dicranum purpureum</name>
    <dbReference type="NCBI Taxonomy" id="3225"/>
    <lineage>
        <taxon>Eukaryota</taxon>
        <taxon>Viridiplantae</taxon>
        <taxon>Streptophyta</taxon>
        <taxon>Embryophyta</taxon>
        <taxon>Bryophyta</taxon>
        <taxon>Bryophytina</taxon>
        <taxon>Bryopsida</taxon>
        <taxon>Dicranidae</taxon>
        <taxon>Pseudoditrichales</taxon>
        <taxon>Ditrichaceae</taxon>
        <taxon>Ceratodon</taxon>
    </lineage>
</organism>
<protein>
    <submittedName>
        <fullName evidence="5">Uncharacterized protein</fullName>
    </submittedName>
</protein>
<evidence type="ECO:0000313" key="5">
    <source>
        <dbReference type="EMBL" id="KAG0589865.1"/>
    </source>
</evidence>
<dbReference type="Pfam" id="PF13857">
    <property type="entry name" value="Ank_5"/>
    <property type="match status" value="1"/>
</dbReference>